<reference evidence="1 2" key="1">
    <citation type="submission" date="2020-08" db="EMBL/GenBank/DDBJ databases">
        <title>Genome sequencing of Purple Non-Sulfur Bacteria from various extreme environments.</title>
        <authorList>
            <person name="Mayer M."/>
        </authorList>
    </citation>
    <scope>NUCLEOTIDE SEQUENCE [LARGE SCALE GENOMIC DNA]</scope>
    <source>
        <strain evidence="1 2">JA131</strain>
    </source>
</reference>
<evidence type="ECO:0000313" key="2">
    <source>
        <dbReference type="Proteomes" id="UP000554286"/>
    </source>
</evidence>
<dbReference type="EMBL" id="JACIGK010000034">
    <property type="protein sequence ID" value="MBB4267792.1"/>
    <property type="molecule type" value="Genomic_DNA"/>
</dbReference>
<dbReference type="AlphaFoldDB" id="A0A7W6RGB2"/>
<protein>
    <submittedName>
        <fullName evidence="1">Uncharacterized protein</fullName>
    </submittedName>
</protein>
<gene>
    <name evidence="1" type="ORF">GGD89_003442</name>
</gene>
<proteinExistence type="predicted"/>
<accession>A0A7W6RGB2</accession>
<name>A0A7W6RGB2_9PROT</name>
<comment type="caution">
    <text evidence="1">The sequence shown here is derived from an EMBL/GenBank/DDBJ whole genome shotgun (WGS) entry which is preliminary data.</text>
</comment>
<evidence type="ECO:0000313" key="1">
    <source>
        <dbReference type="EMBL" id="MBB4267792.1"/>
    </source>
</evidence>
<sequence length="35" mass="3920">MNAARLIATGALVPAPRRRPGFLKALLNTLWRAFR</sequence>
<organism evidence="1 2">
    <name type="scientific">Roseospira visakhapatnamensis</name>
    <dbReference type="NCBI Taxonomy" id="390880"/>
    <lineage>
        <taxon>Bacteria</taxon>
        <taxon>Pseudomonadati</taxon>
        <taxon>Pseudomonadota</taxon>
        <taxon>Alphaproteobacteria</taxon>
        <taxon>Rhodospirillales</taxon>
        <taxon>Rhodospirillaceae</taxon>
        <taxon>Roseospira</taxon>
    </lineage>
</organism>
<dbReference type="Proteomes" id="UP000554286">
    <property type="component" value="Unassembled WGS sequence"/>
</dbReference>
<keyword evidence="2" id="KW-1185">Reference proteome</keyword>